<dbReference type="PANTHER" id="PTHR38812">
    <property type="entry name" value="MU-LIKE PROPHAGE FLUMU PROTEIN GP42"/>
    <property type="match status" value="1"/>
</dbReference>
<dbReference type="InterPro" id="IPR013491">
    <property type="entry name" value="Tape_meas_N"/>
</dbReference>
<feature type="domain" description="Tape measure protein N-terminal" evidence="4">
    <location>
        <begin position="57"/>
        <end position="243"/>
    </location>
</feature>
<dbReference type="InterPro" id="IPR053058">
    <property type="entry name" value="Mulikevirus_tape_measure"/>
</dbReference>
<keyword evidence="2" id="KW-0175">Coiled coil</keyword>
<feature type="region of interest" description="Disordered" evidence="3">
    <location>
        <begin position="552"/>
        <end position="577"/>
    </location>
</feature>
<dbReference type="GO" id="GO:0098003">
    <property type="term" value="P:viral tail assembly"/>
    <property type="evidence" value="ECO:0007669"/>
    <property type="project" value="UniProtKB-KW"/>
</dbReference>
<evidence type="ECO:0000256" key="1">
    <source>
        <dbReference type="ARBA" id="ARBA00022465"/>
    </source>
</evidence>
<dbReference type="EMBL" id="BK015806">
    <property type="protein sequence ID" value="DAE25990.1"/>
    <property type="molecule type" value="Genomic_DNA"/>
</dbReference>
<feature type="coiled-coil region" evidence="2">
    <location>
        <begin position="738"/>
        <end position="806"/>
    </location>
</feature>
<protein>
    <submittedName>
        <fullName evidence="5">Tail tape measure</fullName>
    </submittedName>
</protein>
<evidence type="ECO:0000256" key="3">
    <source>
        <dbReference type="SAM" id="MobiDB-lite"/>
    </source>
</evidence>
<evidence type="ECO:0000259" key="4">
    <source>
        <dbReference type="Pfam" id="PF20155"/>
    </source>
</evidence>
<proteinExistence type="predicted"/>
<name>A0A8S5R3C7_9CAUD</name>
<evidence type="ECO:0000313" key="5">
    <source>
        <dbReference type="EMBL" id="DAE25990.1"/>
    </source>
</evidence>
<feature type="coiled-coil region" evidence="2">
    <location>
        <begin position="400"/>
        <end position="427"/>
    </location>
</feature>
<organism evidence="5">
    <name type="scientific">Siphoviridae sp. ctyjS2</name>
    <dbReference type="NCBI Taxonomy" id="2827284"/>
    <lineage>
        <taxon>Viruses</taxon>
        <taxon>Duplodnaviria</taxon>
        <taxon>Heunggongvirae</taxon>
        <taxon>Uroviricota</taxon>
        <taxon>Caudoviricetes</taxon>
    </lineage>
</organism>
<reference evidence="5" key="1">
    <citation type="journal article" date="2021" name="Proc. Natl. Acad. Sci. U.S.A.">
        <title>A Catalog of Tens of Thousands of Viruses from Human Metagenomes Reveals Hidden Associations with Chronic Diseases.</title>
        <authorList>
            <person name="Tisza M.J."/>
            <person name="Buck C.B."/>
        </authorList>
    </citation>
    <scope>NUCLEOTIDE SEQUENCE</scope>
    <source>
        <strain evidence="5">CtyjS2</strain>
    </source>
</reference>
<keyword evidence="1" id="KW-1245">Viral tail assembly</keyword>
<dbReference type="PANTHER" id="PTHR38812:SF2">
    <property type="entry name" value="MU-LIKE PROPHAGE FLUMU PROTEIN GP42"/>
    <property type="match status" value="1"/>
</dbReference>
<sequence>MAGKLSFSIAINLLTENFKRGSNQVKAAFRSMQMQFLTFAAALGAGGLGLSNFVSRLIEVARETNRVTTALKNVSGSMLQYADNQRYLLDLAKKYGLEINALTANYAKFTAAASISGMSMMDQRKIFESVSRACTAFGMSADDSNGVMLALSQMMSKGKISSEELRLQMGERLPVALQAMAKAAGVSVGGLDKLMKQGKLMSADVLPKFAEALNEMIPNVDTDNLETSVNRLKNAFTEFVNGTDVQSKYKALIDWLTSVVKSAADNIKSIVTYLVAAILVLVTNRLVNKIISSIAKAELAAKSSARRAAKDAGVAFDEVAWKAQKTSASIKIAFGKALGSLKALFISSIPTFVIAAIGAIIAKLYTVYQESKRIKNIYSDYQKNLWNASTTPEITHMQTLINIMNDRKKSQNEINTAQGELQKMLGKENLSQEELNKLVKTRIALLREAAMAEHAFNTVGEYSEKNAHLSGSVGLSTEQMDRLVKLKPIDGTSNQNSFAYNNAIRDELKKNGNLYKGISLSDVDKAVKEYIENNRVIADATNRAGKYQANASKLTTPIVDPDDSKKKKTPLQKEQESFDKQFEELGAELEIGKITQAEYNKNLGELNIKMYAQAKGTGDKEVLESEYLKARKQAAEKAIKDQDKNTALIEFEKVQKDYNTKVEEARAQQAKSLMSQKELNTNIASLSIEAAKSAAGIKGIGDEADVFISAMQLNAKLLSSSTKIKPRDTTFDYKKTKTDIASENLDKAKELADKYKEEARNIGKTLSDEVANAMANVPSLEEALKLAQVKEDIKNLNKELNESLYSGVKDIASSSDRIVSAFSNLRDVMNDVDASGWERIMAIWNAMTNVVDAFLSIIKMIESLTEITNKLTQAKEQEAKMTDVATASKVTEAAVDTTVTGVKVANSEIKKTADTSEAATAVTTATTEVAANTAKGVSAAGSSAASLPFPANIIAIGAAIAAAVALFASIPKFATGGVITGGPTSGDKILARVNAGEMILNQGQQSRLFEAINSGKLGGSGNMSSTVTTRVRAKDLILTINNELKSQGKKPIS</sequence>
<dbReference type="NCBIfam" id="TIGR02675">
    <property type="entry name" value="tape_meas_nterm"/>
    <property type="match status" value="1"/>
</dbReference>
<accession>A0A8S5R3C7</accession>
<evidence type="ECO:0000256" key="2">
    <source>
        <dbReference type="SAM" id="Coils"/>
    </source>
</evidence>
<keyword evidence="1" id="KW-1188">Viral release from host cell</keyword>
<dbReference type="Pfam" id="PF20155">
    <property type="entry name" value="TMP_3"/>
    <property type="match status" value="1"/>
</dbReference>